<comment type="catalytic activity">
    <reaction evidence="1">
        <text>L-alanine = D-alanine</text>
        <dbReference type="Rhea" id="RHEA:20249"/>
        <dbReference type="ChEBI" id="CHEBI:57416"/>
        <dbReference type="ChEBI" id="CHEBI:57972"/>
        <dbReference type="EC" id="5.1.1.1"/>
    </reaction>
</comment>
<dbReference type="InterPro" id="IPR011079">
    <property type="entry name" value="Ala_racemase_C"/>
</dbReference>
<evidence type="ECO:0000256" key="5">
    <source>
        <dbReference type="ARBA" id="ARBA00022898"/>
    </source>
</evidence>
<dbReference type="InterPro" id="IPR020622">
    <property type="entry name" value="Ala_racemase_pyridoxalP-BS"/>
</dbReference>
<dbReference type="InterPro" id="IPR001608">
    <property type="entry name" value="Ala_racemase_N"/>
</dbReference>
<proteinExistence type="inferred from homology"/>
<comment type="similarity">
    <text evidence="3">Belongs to the alanine racemase family.</text>
</comment>
<evidence type="ECO:0000313" key="9">
    <source>
        <dbReference type="Proteomes" id="UP001419910"/>
    </source>
</evidence>
<evidence type="ECO:0000256" key="3">
    <source>
        <dbReference type="ARBA" id="ARBA00007880"/>
    </source>
</evidence>
<dbReference type="Gene3D" id="3.20.20.10">
    <property type="entry name" value="Alanine racemase"/>
    <property type="match status" value="1"/>
</dbReference>
<reference evidence="8 9" key="1">
    <citation type="submission" date="2024-05" db="EMBL/GenBank/DDBJ databases">
        <authorList>
            <person name="Liu Q."/>
            <person name="Xin Y.-H."/>
        </authorList>
    </citation>
    <scope>NUCLEOTIDE SEQUENCE [LARGE SCALE GENOMIC DNA]</scope>
    <source>
        <strain evidence="8 9">CGMCC 1.10181</strain>
    </source>
</reference>
<evidence type="ECO:0000259" key="7">
    <source>
        <dbReference type="SMART" id="SM01005"/>
    </source>
</evidence>
<feature type="domain" description="Alanine racemase C-terminal" evidence="7">
    <location>
        <begin position="255"/>
        <end position="383"/>
    </location>
</feature>
<accession>A0ABU9Y1C7</accession>
<dbReference type="SUPFAM" id="SSF50621">
    <property type="entry name" value="Alanine racemase C-terminal domain-like"/>
    <property type="match status" value="1"/>
</dbReference>
<evidence type="ECO:0000256" key="4">
    <source>
        <dbReference type="ARBA" id="ARBA00013089"/>
    </source>
</evidence>
<dbReference type="EMBL" id="JBDIME010000004">
    <property type="protein sequence ID" value="MEN2789573.1"/>
    <property type="molecule type" value="Genomic_DNA"/>
</dbReference>
<keyword evidence="6 8" id="KW-0413">Isomerase</keyword>
<dbReference type="PANTHER" id="PTHR30511">
    <property type="entry name" value="ALANINE RACEMASE"/>
    <property type="match status" value="1"/>
</dbReference>
<dbReference type="Proteomes" id="UP001419910">
    <property type="component" value="Unassembled WGS sequence"/>
</dbReference>
<dbReference type="PROSITE" id="PS00395">
    <property type="entry name" value="ALANINE_RACEMASE"/>
    <property type="match status" value="1"/>
</dbReference>
<gene>
    <name evidence="8" type="ORF">ABC974_08050</name>
</gene>
<evidence type="ECO:0000256" key="2">
    <source>
        <dbReference type="ARBA" id="ARBA00001933"/>
    </source>
</evidence>
<dbReference type="GO" id="GO:0008784">
    <property type="term" value="F:alanine racemase activity"/>
    <property type="evidence" value="ECO:0007669"/>
    <property type="project" value="UniProtKB-EC"/>
</dbReference>
<dbReference type="InterPro" id="IPR009006">
    <property type="entry name" value="Ala_racemase/Decarboxylase_C"/>
</dbReference>
<dbReference type="Pfam" id="PF01168">
    <property type="entry name" value="Ala_racemase_N"/>
    <property type="match status" value="1"/>
</dbReference>
<dbReference type="Gene3D" id="2.40.37.10">
    <property type="entry name" value="Lyase, Ornithine Decarboxylase, Chain A, domain 1"/>
    <property type="match status" value="1"/>
</dbReference>
<organism evidence="8 9">
    <name type="scientific">Sphingomonas oligophenolica</name>
    <dbReference type="NCBI Taxonomy" id="301154"/>
    <lineage>
        <taxon>Bacteria</taxon>
        <taxon>Pseudomonadati</taxon>
        <taxon>Pseudomonadota</taxon>
        <taxon>Alphaproteobacteria</taxon>
        <taxon>Sphingomonadales</taxon>
        <taxon>Sphingomonadaceae</taxon>
        <taxon>Sphingomonas</taxon>
    </lineage>
</organism>
<keyword evidence="9" id="KW-1185">Reference proteome</keyword>
<dbReference type="PANTHER" id="PTHR30511:SF0">
    <property type="entry name" value="ALANINE RACEMASE, CATABOLIC-RELATED"/>
    <property type="match status" value="1"/>
</dbReference>
<name>A0ABU9Y1C7_9SPHN</name>
<dbReference type="SUPFAM" id="SSF51419">
    <property type="entry name" value="PLP-binding barrel"/>
    <property type="match status" value="1"/>
</dbReference>
<dbReference type="PRINTS" id="PR00992">
    <property type="entry name" value="ALARACEMASE"/>
</dbReference>
<dbReference type="InterPro" id="IPR029066">
    <property type="entry name" value="PLP-binding_barrel"/>
</dbReference>
<dbReference type="SMART" id="SM01005">
    <property type="entry name" value="Ala_racemase_C"/>
    <property type="match status" value="1"/>
</dbReference>
<protein>
    <recommendedName>
        <fullName evidence="4">alanine racemase</fullName>
        <ecNumber evidence="4">5.1.1.1</ecNumber>
    </recommendedName>
</protein>
<dbReference type="Pfam" id="PF00842">
    <property type="entry name" value="Ala_racemase_C"/>
    <property type="match status" value="1"/>
</dbReference>
<dbReference type="InterPro" id="IPR000821">
    <property type="entry name" value="Ala_racemase"/>
</dbReference>
<keyword evidence="5" id="KW-0663">Pyridoxal phosphate</keyword>
<evidence type="ECO:0000256" key="6">
    <source>
        <dbReference type="ARBA" id="ARBA00023235"/>
    </source>
</evidence>
<comment type="cofactor">
    <cofactor evidence="2">
        <name>pyridoxal 5'-phosphate</name>
        <dbReference type="ChEBI" id="CHEBI:597326"/>
    </cofactor>
</comment>
<sequence length="388" mass="40761">MNAAASLSNKIGVVEDCPVIGDGRGNRLTLDVAAFRSNVLETRRLVGSPVRLLQVIKGDGYGLGLERAVALGISAGVDGFCVGTPDEALRATAMQPLVPILLFTACPPGLLPDLASQGIIISVNSVEAMEALIESGLSAQIYVELDCGFGRFGLDAVALDSVLDLYCTQDKIALAGVYTHFGQGDDLMLDSGLAAFDRAIERLRQRVPPGFDTMVASTHTLLRRPHLPYNAVDPGRLLYGIVDSPVDQARFRPVIAAISSQIIQINRVANARSVTIGYGNQVRLPAGGATGVFPLGWHDGLSVRGGLGEVIIHGRRAPVIARTLLHSIVDLSSVPEATIGDEVFLIGKQGESCLTLGEAAQAQGVSATELHFRLAGAIAAKSVRCAPT</sequence>
<evidence type="ECO:0000256" key="1">
    <source>
        <dbReference type="ARBA" id="ARBA00000316"/>
    </source>
</evidence>
<evidence type="ECO:0000313" key="8">
    <source>
        <dbReference type="EMBL" id="MEN2789573.1"/>
    </source>
</evidence>
<comment type="caution">
    <text evidence="8">The sequence shown here is derived from an EMBL/GenBank/DDBJ whole genome shotgun (WGS) entry which is preliminary data.</text>
</comment>
<dbReference type="RefSeq" id="WP_343887128.1">
    <property type="nucleotide sequence ID" value="NZ_BAAAEH010000002.1"/>
</dbReference>
<dbReference type="EC" id="5.1.1.1" evidence="4"/>